<dbReference type="InterPro" id="IPR020578">
    <property type="entry name" value="Aminotrans_V_PyrdxlP_BS"/>
</dbReference>
<dbReference type="InterPro" id="IPR015424">
    <property type="entry name" value="PyrdxlP-dep_Trfase"/>
</dbReference>
<dbReference type="Gene3D" id="1.10.260.50">
    <property type="match status" value="1"/>
</dbReference>
<evidence type="ECO:0000256" key="9">
    <source>
        <dbReference type="ARBA" id="ARBA00050776"/>
    </source>
</evidence>
<evidence type="ECO:0000259" key="11">
    <source>
        <dbReference type="Pfam" id="PF00266"/>
    </source>
</evidence>
<comment type="cofactor">
    <cofactor evidence="1 10">
        <name>pyridoxal 5'-phosphate</name>
        <dbReference type="ChEBI" id="CHEBI:597326"/>
    </cofactor>
</comment>
<dbReference type="PIRSF" id="PIRSF005572">
    <property type="entry name" value="NifS"/>
    <property type="match status" value="1"/>
</dbReference>
<comment type="catalytic activity">
    <reaction evidence="9">
        <text>(sulfur carrier)-H + L-cysteine = (sulfur carrier)-SH + L-alanine</text>
        <dbReference type="Rhea" id="RHEA:43892"/>
        <dbReference type="Rhea" id="RHEA-COMP:14737"/>
        <dbReference type="Rhea" id="RHEA-COMP:14739"/>
        <dbReference type="ChEBI" id="CHEBI:29917"/>
        <dbReference type="ChEBI" id="CHEBI:35235"/>
        <dbReference type="ChEBI" id="CHEBI:57972"/>
        <dbReference type="ChEBI" id="CHEBI:64428"/>
        <dbReference type="EC" id="2.8.1.7"/>
    </reaction>
</comment>
<sequence>MASGYIGPMPRLYFDANASAPPHPEAVEAVRRAMVEDWANPTSTHREGQRARFRLEEARRELAASLGVAPGELIFCASATEALHLLIRGLQPALGDRPAAVFPGEHSACLNPLRDWSRVAWLPELPPDSATVVQMAASNETGLLYATPAVLDAVRIKDCCQAWGKVPVDLSDCDAAVFSGHKMGGPRGAALLWLRPGLPWEIVMEGPQERRRRGGTEDLPAIMGLAAAARHLTERQERNASLAPLRDAFEAEITAWNRGFGVIGRDLPRLPNTSCILFRGRSGEALQVALDLAGFAVSTGSACHSGSVKPSHAITTLGYSLEDARSVLRFSMLPEAQPGEVEALVAAIKRLT</sequence>
<evidence type="ECO:0000313" key="12">
    <source>
        <dbReference type="EMBL" id="MBK8571625.1"/>
    </source>
</evidence>
<dbReference type="AlphaFoldDB" id="A0A936K5Y8"/>
<evidence type="ECO:0000256" key="7">
    <source>
        <dbReference type="ARBA" id="ARBA00023004"/>
    </source>
</evidence>
<dbReference type="SUPFAM" id="SSF53383">
    <property type="entry name" value="PLP-dependent transferases"/>
    <property type="match status" value="1"/>
</dbReference>
<dbReference type="InterPro" id="IPR016454">
    <property type="entry name" value="Cysteine_dSase"/>
</dbReference>
<evidence type="ECO:0000256" key="10">
    <source>
        <dbReference type="RuleBase" id="RU004504"/>
    </source>
</evidence>
<dbReference type="GO" id="GO:0008483">
    <property type="term" value="F:transaminase activity"/>
    <property type="evidence" value="ECO:0007669"/>
    <property type="project" value="UniProtKB-KW"/>
</dbReference>
<dbReference type="PANTHER" id="PTHR11601:SF34">
    <property type="entry name" value="CYSTEINE DESULFURASE"/>
    <property type="match status" value="1"/>
</dbReference>
<evidence type="ECO:0000256" key="8">
    <source>
        <dbReference type="ARBA" id="ARBA00023014"/>
    </source>
</evidence>
<proteinExistence type="inferred from homology"/>
<comment type="similarity">
    <text evidence="2">Belongs to the class-V pyridoxal-phosphate-dependent aminotransferase family. NifS/IscS subfamily.</text>
</comment>
<dbReference type="Proteomes" id="UP000709959">
    <property type="component" value="Unassembled WGS sequence"/>
</dbReference>
<evidence type="ECO:0000256" key="2">
    <source>
        <dbReference type="ARBA" id="ARBA00006490"/>
    </source>
</evidence>
<comment type="caution">
    <text evidence="12">The sequence shown here is derived from an EMBL/GenBank/DDBJ whole genome shotgun (WGS) entry which is preliminary data.</text>
</comment>
<dbReference type="InterPro" id="IPR000192">
    <property type="entry name" value="Aminotrans_V_dom"/>
</dbReference>
<accession>A0A936K5Y8</accession>
<dbReference type="Gene3D" id="3.40.640.10">
    <property type="entry name" value="Type I PLP-dependent aspartate aminotransferase-like (Major domain)"/>
    <property type="match status" value="1"/>
</dbReference>
<keyword evidence="7" id="KW-0408">Iron</keyword>
<dbReference type="GO" id="GO:0051536">
    <property type="term" value="F:iron-sulfur cluster binding"/>
    <property type="evidence" value="ECO:0007669"/>
    <property type="project" value="UniProtKB-KW"/>
</dbReference>
<keyword evidence="4" id="KW-0808">Transferase</keyword>
<feature type="domain" description="Aminotransferase class V" evidence="11">
    <location>
        <begin position="13"/>
        <end position="344"/>
    </location>
</feature>
<evidence type="ECO:0000256" key="4">
    <source>
        <dbReference type="ARBA" id="ARBA00022679"/>
    </source>
</evidence>
<dbReference type="EMBL" id="JADKCH010000001">
    <property type="protein sequence ID" value="MBK8571625.1"/>
    <property type="molecule type" value="Genomic_DNA"/>
</dbReference>
<keyword evidence="5" id="KW-0479">Metal-binding</keyword>
<name>A0A936K5Y8_9BACT</name>
<dbReference type="GO" id="GO:0031071">
    <property type="term" value="F:cysteine desulfurase activity"/>
    <property type="evidence" value="ECO:0007669"/>
    <property type="project" value="UniProtKB-EC"/>
</dbReference>
<evidence type="ECO:0000256" key="1">
    <source>
        <dbReference type="ARBA" id="ARBA00001933"/>
    </source>
</evidence>
<evidence type="ECO:0000313" key="13">
    <source>
        <dbReference type="Proteomes" id="UP000709959"/>
    </source>
</evidence>
<dbReference type="InterPro" id="IPR015422">
    <property type="entry name" value="PyrdxlP-dep_Trfase_small"/>
</dbReference>
<dbReference type="InterPro" id="IPR015421">
    <property type="entry name" value="PyrdxlP-dep_Trfase_major"/>
</dbReference>
<gene>
    <name evidence="12" type="ORF">IPN91_03065</name>
</gene>
<keyword evidence="8" id="KW-0411">Iron-sulfur</keyword>
<keyword evidence="6" id="KW-0663">Pyridoxal phosphate</keyword>
<dbReference type="PANTHER" id="PTHR11601">
    <property type="entry name" value="CYSTEINE DESULFURYLASE FAMILY MEMBER"/>
    <property type="match status" value="1"/>
</dbReference>
<organism evidence="12 13">
    <name type="scientific">Candidatus Geothrix odensensis</name>
    <dbReference type="NCBI Taxonomy" id="2954440"/>
    <lineage>
        <taxon>Bacteria</taxon>
        <taxon>Pseudomonadati</taxon>
        <taxon>Acidobacteriota</taxon>
        <taxon>Holophagae</taxon>
        <taxon>Holophagales</taxon>
        <taxon>Holophagaceae</taxon>
        <taxon>Geothrix</taxon>
    </lineage>
</organism>
<dbReference type="EC" id="2.8.1.7" evidence="3"/>
<dbReference type="Gene3D" id="3.90.1150.10">
    <property type="entry name" value="Aspartate Aminotransferase, domain 1"/>
    <property type="match status" value="1"/>
</dbReference>
<protein>
    <recommendedName>
        <fullName evidence="3">cysteine desulfurase</fullName>
        <ecNumber evidence="3">2.8.1.7</ecNumber>
    </recommendedName>
</protein>
<reference evidence="12 13" key="1">
    <citation type="submission" date="2020-10" db="EMBL/GenBank/DDBJ databases">
        <title>Connecting structure to function with the recovery of over 1000 high-quality activated sludge metagenome-assembled genomes encoding full-length rRNA genes using long-read sequencing.</title>
        <authorList>
            <person name="Singleton C.M."/>
            <person name="Petriglieri F."/>
            <person name="Kristensen J.M."/>
            <person name="Kirkegaard R.H."/>
            <person name="Michaelsen T.Y."/>
            <person name="Andersen M.H."/>
            <person name="Karst S.M."/>
            <person name="Dueholm M.S."/>
            <person name="Nielsen P.H."/>
            <person name="Albertsen M."/>
        </authorList>
    </citation>
    <scope>NUCLEOTIDE SEQUENCE [LARGE SCALE GENOMIC DNA]</scope>
    <source>
        <strain evidence="12">OdNE_18-Q3-R46-58_MAXAC.008</strain>
    </source>
</reference>
<dbReference type="Pfam" id="PF00266">
    <property type="entry name" value="Aminotran_5"/>
    <property type="match status" value="1"/>
</dbReference>
<evidence type="ECO:0000256" key="3">
    <source>
        <dbReference type="ARBA" id="ARBA00012239"/>
    </source>
</evidence>
<dbReference type="PROSITE" id="PS00595">
    <property type="entry name" value="AA_TRANSFER_CLASS_5"/>
    <property type="match status" value="1"/>
</dbReference>
<dbReference type="GO" id="GO:0046872">
    <property type="term" value="F:metal ion binding"/>
    <property type="evidence" value="ECO:0007669"/>
    <property type="project" value="UniProtKB-KW"/>
</dbReference>
<evidence type="ECO:0000256" key="6">
    <source>
        <dbReference type="ARBA" id="ARBA00022898"/>
    </source>
</evidence>
<evidence type="ECO:0000256" key="5">
    <source>
        <dbReference type="ARBA" id="ARBA00022723"/>
    </source>
</evidence>
<keyword evidence="12" id="KW-0032">Aminotransferase</keyword>